<dbReference type="InterPro" id="IPR007484">
    <property type="entry name" value="Peptidase_M28"/>
</dbReference>
<sequence>MASLGRPALIQRHLHTVKDGSLETGYLHNPDPLATLTRLDDAKARGHHMSDGDSTSQVRSRSTRSTHAPLLYLGFLVSLLLLAHRIHYALPTPVSSEEGLMLDPATGHQQLRFSEENVRKIVRHLSDDIGYRIVGTAQDQETQDYLIHEITAMKEHAQRQRLRGPLTTGVGESALSLPQFETWIQVADGSHQFDFMSKVVMKMYTNMTNIIVRLSCGPECDKSAILLNAHYDTTLGSPGAADDALPIGVMLELIRILSQRPALKQNSLVFLFNGGEESLQDASHSFITNHELRYSIKAVINLEACGTSGPEVLFQANSRRMIDAYRNVPYPHGTAMGNDIFATGIILSDTDFRQFVEYGNLTGLDMAVYKNSYLYHTHLDVERNLERGLPQHLGENTLALATYLADEVELNGMERTSAVVYFDIFGKAFVSYSMETAIRSHWIIGMLAMVTIAVGASRPTLGSVLSVMLSFAAALSAPILSVYGFRHVITPMSWFSCEWLPLAIYGPMSFAGMFAVQWLFHDRKATRGANELRALSGIQVVFTITMALASIARVASSYFLAMYSLFTSLALLYNYSRARLRHRTAIGVRDVNYSVYFVASSLQTLYTSCQVFSLVDMIVPLTGRIGITAPVDFIVAGVTGFGMFMFAPPLLAYSHRFGRALLKRVIIGLVAMHLVLLLISSWVFYPYDDLHPKRVFVQHQRNMTSGESLLFLAHCDPGPFRDYIVEVEELFGTQADFRDISHSASDWKSVYPFSQFLESYVIDTTPYIRKHTTNRTLSESDMPLTKLIDDAPRLVAENVSYDPVQQIRRLTILCTHPNYIWTVTSFDAEVLEWSMKLDIPSRERFHYVIRHAGGFRTDGWKLELAYRASGPEDRLRIELTAMETEGFGRDVERELRGSGEIGVMRRLVKAKPDYIALTYFSSVLTSFEL</sequence>
<evidence type="ECO:0000313" key="18">
    <source>
        <dbReference type="EMBL" id="KAF9965584.1"/>
    </source>
</evidence>
<feature type="compositionally biased region" description="Low complexity" evidence="15">
    <location>
        <begin position="54"/>
        <end position="63"/>
    </location>
</feature>
<comment type="subcellular location">
    <subcellularLocation>
        <location evidence="2">Endoplasmic reticulum membrane</location>
        <topology evidence="2">Multi-pass membrane protein</topology>
    </subcellularLocation>
</comment>
<feature type="transmembrane region" description="Helical" evidence="16">
    <location>
        <begin position="633"/>
        <end position="653"/>
    </location>
</feature>
<evidence type="ECO:0000313" key="19">
    <source>
        <dbReference type="Proteomes" id="UP000738359"/>
    </source>
</evidence>
<evidence type="ECO:0000256" key="12">
    <source>
        <dbReference type="ARBA" id="ARBA00023136"/>
    </source>
</evidence>
<keyword evidence="9 14" id="KW-0862">Zinc</keyword>
<feature type="transmembrane region" description="Helical" evidence="16">
    <location>
        <begin position="558"/>
        <end position="575"/>
    </location>
</feature>
<comment type="similarity">
    <text evidence="3 14">Belongs to the peptidase M28 family.</text>
</comment>
<evidence type="ECO:0000256" key="1">
    <source>
        <dbReference type="ARBA" id="ARBA00001947"/>
    </source>
</evidence>
<comment type="caution">
    <text evidence="18">The sequence shown here is derived from an EMBL/GenBank/DDBJ whole genome shotgun (WGS) entry which is preliminary data.</text>
</comment>
<reference evidence="18" key="1">
    <citation type="journal article" date="2020" name="Fungal Divers.">
        <title>Resolving the Mortierellaceae phylogeny through synthesis of multi-gene phylogenetics and phylogenomics.</title>
        <authorList>
            <person name="Vandepol N."/>
            <person name="Liber J."/>
            <person name="Desiro A."/>
            <person name="Na H."/>
            <person name="Kennedy M."/>
            <person name="Barry K."/>
            <person name="Grigoriev I.V."/>
            <person name="Miller A.N."/>
            <person name="O'Donnell K."/>
            <person name="Stajich J.E."/>
            <person name="Bonito G."/>
        </authorList>
    </citation>
    <scope>NUCLEOTIDE SEQUENCE</scope>
    <source>
        <strain evidence="18">CK1249</strain>
    </source>
</reference>
<evidence type="ECO:0000256" key="11">
    <source>
        <dbReference type="ARBA" id="ARBA00023049"/>
    </source>
</evidence>
<feature type="transmembrane region" description="Helical" evidence="16">
    <location>
        <begin position="464"/>
        <end position="483"/>
    </location>
</feature>
<keyword evidence="7 14" id="KW-0378">Hydrolase</keyword>
<evidence type="ECO:0000256" key="16">
    <source>
        <dbReference type="SAM" id="Phobius"/>
    </source>
</evidence>
<keyword evidence="10 16" id="KW-1133">Transmembrane helix</keyword>
<accession>A0A9P6J9P0</accession>
<keyword evidence="19" id="KW-1185">Reference proteome</keyword>
<keyword evidence="12 16" id="KW-0472">Membrane</keyword>
<dbReference type="SUPFAM" id="SSF53187">
    <property type="entry name" value="Zn-dependent exopeptidases"/>
    <property type="match status" value="1"/>
</dbReference>
<dbReference type="GO" id="GO:0046872">
    <property type="term" value="F:metal ion binding"/>
    <property type="evidence" value="ECO:0007669"/>
    <property type="project" value="UniProtKB-KW"/>
</dbReference>
<evidence type="ECO:0000256" key="10">
    <source>
        <dbReference type="ARBA" id="ARBA00022989"/>
    </source>
</evidence>
<dbReference type="FunFam" id="3.40.630.10:FF:000008">
    <property type="entry name" value="Endoplasmic reticulum metallopeptidase 1"/>
    <property type="match status" value="1"/>
</dbReference>
<keyword evidence="5 16" id="KW-0812">Transmembrane</keyword>
<dbReference type="PANTHER" id="PTHR12147">
    <property type="entry name" value="METALLOPEPTIDASE M28 FAMILY MEMBER"/>
    <property type="match status" value="1"/>
</dbReference>
<dbReference type="EMBL" id="JAAAHY010000240">
    <property type="protein sequence ID" value="KAF9965584.1"/>
    <property type="molecule type" value="Genomic_DNA"/>
</dbReference>
<keyword evidence="13" id="KW-0325">Glycoprotein</keyword>
<dbReference type="InterPro" id="IPR045175">
    <property type="entry name" value="M28_fam"/>
</dbReference>
<dbReference type="GO" id="GO:0006508">
    <property type="term" value="P:proteolysis"/>
    <property type="evidence" value="ECO:0007669"/>
    <property type="project" value="UniProtKB-KW"/>
</dbReference>
<evidence type="ECO:0000256" key="3">
    <source>
        <dbReference type="ARBA" id="ARBA00010918"/>
    </source>
</evidence>
<evidence type="ECO:0000259" key="17">
    <source>
        <dbReference type="Pfam" id="PF04389"/>
    </source>
</evidence>
<evidence type="ECO:0000256" key="14">
    <source>
        <dbReference type="RuleBase" id="RU361240"/>
    </source>
</evidence>
<comment type="cofactor">
    <cofactor evidence="1">
        <name>Zn(2+)</name>
        <dbReference type="ChEBI" id="CHEBI:29105"/>
    </cofactor>
</comment>
<dbReference type="GO" id="GO:0008235">
    <property type="term" value="F:metalloexopeptidase activity"/>
    <property type="evidence" value="ECO:0007669"/>
    <property type="project" value="InterPro"/>
</dbReference>
<feature type="region of interest" description="Disordered" evidence="15">
    <location>
        <begin position="44"/>
        <end position="63"/>
    </location>
</feature>
<dbReference type="OrthoDB" id="76293at2759"/>
<keyword evidence="8" id="KW-0256">Endoplasmic reticulum</keyword>
<evidence type="ECO:0000256" key="5">
    <source>
        <dbReference type="ARBA" id="ARBA00022692"/>
    </source>
</evidence>
<proteinExistence type="inferred from homology"/>
<feature type="transmembrane region" description="Helical" evidence="16">
    <location>
        <begin position="532"/>
        <end position="552"/>
    </location>
</feature>
<evidence type="ECO:0000256" key="9">
    <source>
        <dbReference type="ARBA" id="ARBA00022833"/>
    </source>
</evidence>
<evidence type="ECO:0000256" key="8">
    <source>
        <dbReference type="ARBA" id="ARBA00022824"/>
    </source>
</evidence>
<feature type="transmembrane region" description="Helical" evidence="16">
    <location>
        <begin position="503"/>
        <end position="520"/>
    </location>
</feature>
<dbReference type="Proteomes" id="UP000738359">
    <property type="component" value="Unassembled WGS sequence"/>
</dbReference>
<feature type="transmembrane region" description="Helical" evidence="16">
    <location>
        <begin position="595"/>
        <end position="613"/>
    </location>
</feature>
<evidence type="ECO:0000256" key="6">
    <source>
        <dbReference type="ARBA" id="ARBA00022723"/>
    </source>
</evidence>
<feature type="transmembrane region" description="Helical" evidence="16">
    <location>
        <begin position="440"/>
        <end position="457"/>
    </location>
</feature>
<keyword evidence="4 14" id="KW-0645">Protease</keyword>
<dbReference type="PANTHER" id="PTHR12147:SF22">
    <property type="entry name" value="ENDOPLASMIC RETICULUM METALLOPEPTIDASE 1"/>
    <property type="match status" value="1"/>
</dbReference>
<evidence type="ECO:0000256" key="13">
    <source>
        <dbReference type="ARBA" id="ARBA00023180"/>
    </source>
</evidence>
<dbReference type="Gene3D" id="3.40.630.10">
    <property type="entry name" value="Zn peptidases"/>
    <property type="match status" value="1"/>
</dbReference>
<evidence type="ECO:0000256" key="7">
    <source>
        <dbReference type="ARBA" id="ARBA00022801"/>
    </source>
</evidence>
<keyword evidence="11" id="KW-0482">Metalloprotease</keyword>
<keyword evidence="6 14" id="KW-0479">Metal-binding</keyword>
<evidence type="ECO:0000256" key="4">
    <source>
        <dbReference type="ARBA" id="ARBA00022670"/>
    </source>
</evidence>
<dbReference type="AlphaFoldDB" id="A0A9P6J9P0"/>
<dbReference type="EC" id="3.4.-.-" evidence="14"/>
<name>A0A9P6J9P0_MORAP</name>
<evidence type="ECO:0000256" key="15">
    <source>
        <dbReference type="SAM" id="MobiDB-lite"/>
    </source>
</evidence>
<feature type="transmembrane region" description="Helical" evidence="16">
    <location>
        <begin position="665"/>
        <end position="685"/>
    </location>
</feature>
<dbReference type="Pfam" id="PF04389">
    <property type="entry name" value="Peptidase_M28"/>
    <property type="match status" value="1"/>
</dbReference>
<evidence type="ECO:0000256" key="2">
    <source>
        <dbReference type="ARBA" id="ARBA00004477"/>
    </source>
</evidence>
<dbReference type="GO" id="GO:0005789">
    <property type="term" value="C:endoplasmic reticulum membrane"/>
    <property type="evidence" value="ECO:0007669"/>
    <property type="project" value="UniProtKB-SubCell"/>
</dbReference>
<dbReference type="InterPro" id="IPR048024">
    <property type="entry name" value="Fxna-like_M28_dom"/>
</dbReference>
<organism evidence="18 19">
    <name type="scientific">Mortierella alpina</name>
    <name type="common">Oleaginous fungus</name>
    <name type="synonym">Mortierella renispora</name>
    <dbReference type="NCBI Taxonomy" id="64518"/>
    <lineage>
        <taxon>Eukaryota</taxon>
        <taxon>Fungi</taxon>
        <taxon>Fungi incertae sedis</taxon>
        <taxon>Mucoromycota</taxon>
        <taxon>Mortierellomycotina</taxon>
        <taxon>Mortierellomycetes</taxon>
        <taxon>Mortierellales</taxon>
        <taxon>Mortierellaceae</taxon>
        <taxon>Mortierella</taxon>
    </lineage>
</organism>
<protein>
    <recommendedName>
        <fullName evidence="14">Peptide hydrolase</fullName>
        <ecNumber evidence="14">3.4.-.-</ecNumber>
    </recommendedName>
</protein>
<dbReference type="CDD" id="cd03875">
    <property type="entry name" value="M28_Fxna_like"/>
    <property type="match status" value="1"/>
</dbReference>
<gene>
    <name evidence="18" type="ORF">BGZ70_004543</name>
</gene>
<feature type="domain" description="Peptidase M28" evidence="17">
    <location>
        <begin position="209"/>
        <end position="400"/>
    </location>
</feature>